<evidence type="ECO:0000313" key="1">
    <source>
        <dbReference type="EMBL" id="DAD96417.1"/>
    </source>
</evidence>
<dbReference type="InterPro" id="IPR004260">
    <property type="entry name" value="Pyr-dimer_DNA_glycosylase"/>
</dbReference>
<sequence>MRLWHIDLIPYLPNSQLAAQWRELCSIFKDQPNHILINYIYPYPKTYLRTYADTVLREIKNRGFRLRTLDNYNKFFEDIVYPDRPYFFKEHDEGYLVECFFNLAEKYQRGQKDFDSARFKALCSYMEQELPSLKDFIALVQKRKVYTNDKCLDDPE</sequence>
<name>A0A8S5NNY1_9CAUD</name>
<reference evidence="1" key="1">
    <citation type="journal article" date="2021" name="Proc. Natl. Acad. Sci. U.S.A.">
        <title>A Catalog of Tens of Thousands of Viruses from Human Metagenomes Reveals Hidden Associations with Chronic Diseases.</title>
        <authorList>
            <person name="Tisza M.J."/>
            <person name="Buck C.B."/>
        </authorList>
    </citation>
    <scope>NUCLEOTIDE SEQUENCE</scope>
    <source>
        <strain evidence="1">Ctj3P51</strain>
    </source>
</reference>
<protein>
    <submittedName>
        <fullName evidence="1">Pyrimidine dimer DNA glycosylase</fullName>
    </submittedName>
</protein>
<accession>A0A8S5NNY1</accession>
<dbReference type="Pfam" id="PF03013">
    <property type="entry name" value="Pyr_excise"/>
    <property type="match status" value="1"/>
</dbReference>
<dbReference type="EMBL" id="BK015217">
    <property type="protein sequence ID" value="DAD96417.1"/>
    <property type="molecule type" value="Genomic_DNA"/>
</dbReference>
<organism evidence="1">
    <name type="scientific">Myoviridae sp. ctj3P51</name>
    <dbReference type="NCBI Taxonomy" id="2826687"/>
    <lineage>
        <taxon>Viruses</taxon>
        <taxon>Duplodnaviria</taxon>
        <taxon>Heunggongvirae</taxon>
        <taxon>Uroviricota</taxon>
        <taxon>Caudoviricetes</taxon>
    </lineage>
</organism>
<proteinExistence type="predicted"/>